<comment type="caution">
    <text evidence="1">The sequence shown here is derived from an EMBL/GenBank/DDBJ whole genome shotgun (WGS) entry which is preliminary data.</text>
</comment>
<evidence type="ECO:0000313" key="1">
    <source>
        <dbReference type="EMBL" id="KAK9887656.1"/>
    </source>
</evidence>
<dbReference type="AlphaFoldDB" id="A0AAW1V659"/>
<protein>
    <submittedName>
        <fullName evidence="1">Uncharacterized protein</fullName>
    </submittedName>
</protein>
<sequence length="188" mass="21626">MSHVTPFCVFCKKRKSISNLKLFREENLIKCSAILSVRKNNKLSGHEAVLPTEQNNFQLYHNESYRRSTALPPNYRKIIPEDASAARLQYGHSLVKPFKGVMIQNEIEKQNILDTDARILNEEIHNGVISPARVHRPVRAQFDDLLLKILENKSTNTPMKRKVITVNTSMYKRHAHIDKSSVRPTNPV</sequence>
<name>A0AAW1V659_9CUCU</name>
<keyword evidence="2" id="KW-1185">Reference proteome</keyword>
<evidence type="ECO:0000313" key="2">
    <source>
        <dbReference type="Proteomes" id="UP001431783"/>
    </source>
</evidence>
<dbReference type="Proteomes" id="UP001431783">
    <property type="component" value="Unassembled WGS sequence"/>
</dbReference>
<dbReference type="EMBL" id="JARQZJ010000119">
    <property type="protein sequence ID" value="KAK9887656.1"/>
    <property type="molecule type" value="Genomic_DNA"/>
</dbReference>
<accession>A0AAW1V659</accession>
<reference evidence="1 2" key="1">
    <citation type="submission" date="2023-03" db="EMBL/GenBank/DDBJ databases">
        <title>Genome insight into feeding habits of ladybird beetles.</title>
        <authorList>
            <person name="Li H.-S."/>
            <person name="Huang Y.-H."/>
            <person name="Pang H."/>
        </authorList>
    </citation>
    <scope>NUCLEOTIDE SEQUENCE [LARGE SCALE GENOMIC DNA]</scope>
    <source>
        <strain evidence="1">SYSU_2023b</strain>
        <tissue evidence="1">Whole body</tissue>
    </source>
</reference>
<proteinExistence type="predicted"/>
<gene>
    <name evidence="1" type="ORF">WA026_023777</name>
</gene>
<organism evidence="1 2">
    <name type="scientific">Henosepilachna vigintioctopunctata</name>
    <dbReference type="NCBI Taxonomy" id="420089"/>
    <lineage>
        <taxon>Eukaryota</taxon>
        <taxon>Metazoa</taxon>
        <taxon>Ecdysozoa</taxon>
        <taxon>Arthropoda</taxon>
        <taxon>Hexapoda</taxon>
        <taxon>Insecta</taxon>
        <taxon>Pterygota</taxon>
        <taxon>Neoptera</taxon>
        <taxon>Endopterygota</taxon>
        <taxon>Coleoptera</taxon>
        <taxon>Polyphaga</taxon>
        <taxon>Cucujiformia</taxon>
        <taxon>Coccinelloidea</taxon>
        <taxon>Coccinellidae</taxon>
        <taxon>Epilachninae</taxon>
        <taxon>Epilachnini</taxon>
        <taxon>Henosepilachna</taxon>
    </lineage>
</organism>